<comment type="caution">
    <text evidence="1">The sequence shown here is derived from an EMBL/GenBank/DDBJ whole genome shotgun (WGS) entry which is preliminary data.</text>
</comment>
<protein>
    <submittedName>
        <fullName evidence="1">Uncharacterized protein</fullName>
    </submittedName>
</protein>
<organism evidence="1">
    <name type="scientific">marine sediment metagenome</name>
    <dbReference type="NCBI Taxonomy" id="412755"/>
    <lineage>
        <taxon>unclassified sequences</taxon>
        <taxon>metagenomes</taxon>
        <taxon>ecological metagenomes</taxon>
    </lineage>
</organism>
<accession>X1QAH4</accession>
<reference evidence="1" key="1">
    <citation type="journal article" date="2014" name="Front. Microbiol.">
        <title>High frequency of phylogenetically diverse reductive dehalogenase-homologous genes in deep subseafloor sedimentary metagenomes.</title>
        <authorList>
            <person name="Kawai M."/>
            <person name="Futagami T."/>
            <person name="Toyoda A."/>
            <person name="Takaki Y."/>
            <person name="Nishi S."/>
            <person name="Hori S."/>
            <person name="Arai W."/>
            <person name="Tsubouchi T."/>
            <person name="Morono Y."/>
            <person name="Uchiyama I."/>
            <person name="Ito T."/>
            <person name="Fujiyama A."/>
            <person name="Inagaki F."/>
            <person name="Takami H."/>
        </authorList>
    </citation>
    <scope>NUCLEOTIDE SEQUENCE</scope>
    <source>
        <strain evidence="1">Expedition CK06-06</strain>
    </source>
</reference>
<proteinExistence type="predicted"/>
<feature type="non-terminal residue" evidence="1">
    <location>
        <position position="1"/>
    </location>
</feature>
<evidence type="ECO:0000313" key="1">
    <source>
        <dbReference type="EMBL" id="GAI65452.1"/>
    </source>
</evidence>
<gene>
    <name evidence="1" type="ORF">S12H4_10746</name>
</gene>
<dbReference type="AlphaFoldDB" id="X1QAH4"/>
<sequence length="132" mass="15458">RLLLNLERKGAIERDFNYLHSGRLGNEAQATRYIVKDVAKGFDFLLTDQESEIREETRENDRRIQGSLPESFYNHGYKPSKAYIEGYAPFYQAATRGDMPAKFSKGDPRNYERQKKVNMRLIQEKARQHSKV</sequence>
<dbReference type="EMBL" id="BARW01004667">
    <property type="protein sequence ID" value="GAI65452.1"/>
    <property type="molecule type" value="Genomic_DNA"/>
</dbReference>
<name>X1QAH4_9ZZZZ</name>